<dbReference type="InterPro" id="IPR019734">
    <property type="entry name" value="TPR_rpt"/>
</dbReference>
<feature type="repeat" description="TPR" evidence="3">
    <location>
        <begin position="164"/>
        <end position="197"/>
    </location>
</feature>
<evidence type="ECO:0000256" key="1">
    <source>
        <dbReference type="ARBA" id="ARBA00022737"/>
    </source>
</evidence>
<dbReference type="SMART" id="SM00028">
    <property type="entry name" value="TPR"/>
    <property type="match status" value="7"/>
</dbReference>
<evidence type="ECO:0000313" key="5">
    <source>
        <dbReference type="EMBL" id="HER94943.1"/>
    </source>
</evidence>
<dbReference type="Pfam" id="PF14559">
    <property type="entry name" value="TPR_19"/>
    <property type="match status" value="1"/>
</dbReference>
<dbReference type="Pfam" id="PF13432">
    <property type="entry name" value="TPR_16"/>
    <property type="match status" value="3"/>
</dbReference>
<keyword evidence="4" id="KW-0732">Signal</keyword>
<reference evidence="5" key="1">
    <citation type="journal article" date="2020" name="mSystems">
        <title>Genome- and Community-Level Interaction Insights into Carbon Utilization and Element Cycling Functions of Hydrothermarchaeota in Hydrothermal Sediment.</title>
        <authorList>
            <person name="Zhou Z."/>
            <person name="Liu Y."/>
            <person name="Xu W."/>
            <person name="Pan J."/>
            <person name="Luo Z.H."/>
            <person name="Li M."/>
        </authorList>
    </citation>
    <scope>NUCLEOTIDE SEQUENCE [LARGE SCALE GENOMIC DNA]</scope>
    <source>
        <strain evidence="5">SpSt-143</strain>
    </source>
</reference>
<dbReference type="PANTHER" id="PTHR45586">
    <property type="entry name" value="TPR REPEAT-CONTAINING PROTEIN PA4667"/>
    <property type="match status" value="1"/>
</dbReference>
<dbReference type="InterPro" id="IPR051012">
    <property type="entry name" value="CellSynth/LPSAsmb/PSIAsmb"/>
</dbReference>
<gene>
    <name evidence="5" type="ORF">ENO59_00260</name>
</gene>
<dbReference type="PROSITE" id="PS50005">
    <property type="entry name" value="TPR"/>
    <property type="match status" value="1"/>
</dbReference>
<dbReference type="Pfam" id="PF13174">
    <property type="entry name" value="TPR_6"/>
    <property type="match status" value="1"/>
</dbReference>
<dbReference type="SUPFAM" id="SSF48452">
    <property type="entry name" value="TPR-like"/>
    <property type="match status" value="3"/>
</dbReference>
<dbReference type="EMBL" id="DSGB01000001">
    <property type="protein sequence ID" value="HER94943.1"/>
    <property type="molecule type" value="Genomic_DNA"/>
</dbReference>
<proteinExistence type="predicted"/>
<comment type="caution">
    <text evidence="5">The sequence shown here is derived from an EMBL/GenBank/DDBJ whole genome shotgun (WGS) entry which is preliminary data.</text>
</comment>
<keyword evidence="2 3" id="KW-0802">TPR repeat</keyword>
<dbReference type="InterPro" id="IPR011990">
    <property type="entry name" value="TPR-like_helical_dom_sf"/>
</dbReference>
<evidence type="ECO:0000256" key="2">
    <source>
        <dbReference type="ARBA" id="ARBA00022803"/>
    </source>
</evidence>
<dbReference type="AlphaFoldDB" id="A0A7V2F5H4"/>
<protein>
    <submittedName>
        <fullName evidence="5">Tetratricopeptide repeat protein</fullName>
    </submittedName>
</protein>
<name>A0A7V2F5H4_RHOMR</name>
<dbReference type="PANTHER" id="PTHR45586:SF1">
    <property type="entry name" value="LIPOPOLYSACCHARIDE ASSEMBLY PROTEIN B"/>
    <property type="match status" value="1"/>
</dbReference>
<dbReference type="Gene3D" id="1.25.40.10">
    <property type="entry name" value="Tetratricopeptide repeat domain"/>
    <property type="match status" value="5"/>
</dbReference>
<feature type="signal peptide" evidence="4">
    <location>
        <begin position="1"/>
        <end position="21"/>
    </location>
</feature>
<evidence type="ECO:0000256" key="4">
    <source>
        <dbReference type="SAM" id="SignalP"/>
    </source>
</evidence>
<evidence type="ECO:0000256" key="3">
    <source>
        <dbReference type="PROSITE-ProRule" id="PRU00339"/>
    </source>
</evidence>
<sequence length="603" mass="67949">MKLRWLIKVALLLSVVPAGYAQDPDSVLMARYRTAESLLRAGQYAQAVPLLEALYRTHPQVYVFYDRLKQAYENLKRYDDALALVEAQRKTDPRNPAWLAEKGRLLDLKGDEAAARQAWEAALQTAPQQSSTYRIVYQTLVALRRFDEAIEVLRRAQRALNAPALFQLELAYLYGLTGRYAEAFEAYRAFLQEDPRRLGFVQSRLEPLLDTPTVRKAGIAVFERAVRQEPLNPAFRQLLAWLYLRHGDYARALDVYRALDRLEQAQGQLLLQFALQASDAGATEVAHQALQAVLEQGATPIAWEARFELARLLEAQALQGDTAAGQAAWQHYQALLNTYPTHPRTPEVCYHLARLALHVRHDIAAADSLLNTLINHYPDHEVAWQARFEQGQLALQNGHLGAARLAFLRLLEARRSGPLAEAARYQLALLDFYDGAFDAALAQLDILVEDAASDIANDALSLRVLIQENRGPDSLDTPLRRYAQAALLAAQYQLKAALDTLQHIKRDLGPHPLTDEIALLEARLFRQQGQLNEALNLLLEFPLRYPQSPLGDQALFEAARLQEALGQREAAMRTYLRVLAEHPGSPLVPEARRRLRQLRGEEA</sequence>
<keyword evidence="1" id="KW-0677">Repeat</keyword>
<accession>A0A7V2F5H4</accession>
<feature type="chain" id="PRO_5031396828" evidence="4">
    <location>
        <begin position="22"/>
        <end position="603"/>
    </location>
</feature>
<organism evidence="5">
    <name type="scientific">Rhodothermus marinus</name>
    <name type="common">Rhodothermus obamensis</name>
    <dbReference type="NCBI Taxonomy" id="29549"/>
    <lineage>
        <taxon>Bacteria</taxon>
        <taxon>Pseudomonadati</taxon>
        <taxon>Rhodothermota</taxon>
        <taxon>Rhodothermia</taxon>
        <taxon>Rhodothermales</taxon>
        <taxon>Rhodothermaceae</taxon>
        <taxon>Rhodothermus</taxon>
    </lineage>
</organism>